<evidence type="ECO:0000313" key="2">
    <source>
        <dbReference type="EMBL" id="EME81981.1"/>
    </source>
</evidence>
<organism evidence="2 3">
    <name type="scientific">Pseudocercospora fijiensis (strain CIRAD86)</name>
    <name type="common">Black leaf streak disease fungus</name>
    <name type="synonym">Mycosphaerella fijiensis</name>
    <dbReference type="NCBI Taxonomy" id="383855"/>
    <lineage>
        <taxon>Eukaryota</taxon>
        <taxon>Fungi</taxon>
        <taxon>Dikarya</taxon>
        <taxon>Ascomycota</taxon>
        <taxon>Pezizomycotina</taxon>
        <taxon>Dothideomycetes</taxon>
        <taxon>Dothideomycetidae</taxon>
        <taxon>Mycosphaerellales</taxon>
        <taxon>Mycosphaerellaceae</taxon>
        <taxon>Pseudocercospora</taxon>
    </lineage>
</organism>
<dbReference type="GeneID" id="19333400"/>
<keyword evidence="3" id="KW-1185">Reference proteome</keyword>
<evidence type="ECO:0000256" key="1">
    <source>
        <dbReference type="SAM" id="MobiDB-lite"/>
    </source>
</evidence>
<proteinExistence type="predicted"/>
<dbReference type="KEGG" id="pfj:MYCFIDRAFT_175548"/>
<evidence type="ECO:0000313" key="3">
    <source>
        <dbReference type="Proteomes" id="UP000016932"/>
    </source>
</evidence>
<feature type="compositionally biased region" description="Basic residues" evidence="1">
    <location>
        <begin position="87"/>
        <end position="103"/>
    </location>
</feature>
<accession>M3ABM4</accession>
<sequence>MWLDLNKGEVKNAKHAIVSCPALVVYNMASLSLRQSPKAWHWRGWQRRCLSAHGGNESDNLSRRQAPSCCQRRTLGEQRGHRNPDHRNHRPDHRNHRPNYRSN</sequence>
<feature type="region of interest" description="Disordered" evidence="1">
    <location>
        <begin position="53"/>
        <end position="103"/>
    </location>
</feature>
<reference evidence="2 3" key="1">
    <citation type="journal article" date="2012" name="PLoS Pathog.">
        <title>Diverse lifestyles and strategies of plant pathogenesis encoded in the genomes of eighteen Dothideomycetes fungi.</title>
        <authorList>
            <person name="Ohm R.A."/>
            <person name="Feau N."/>
            <person name="Henrissat B."/>
            <person name="Schoch C.L."/>
            <person name="Horwitz B.A."/>
            <person name="Barry K.W."/>
            <person name="Condon B.J."/>
            <person name="Copeland A.C."/>
            <person name="Dhillon B."/>
            <person name="Glaser F."/>
            <person name="Hesse C.N."/>
            <person name="Kosti I."/>
            <person name="LaButti K."/>
            <person name="Lindquist E.A."/>
            <person name="Lucas S."/>
            <person name="Salamov A.A."/>
            <person name="Bradshaw R.E."/>
            <person name="Ciuffetti L."/>
            <person name="Hamelin R.C."/>
            <person name="Kema G.H.J."/>
            <person name="Lawrence C."/>
            <person name="Scott J.A."/>
            <person name="Spatafora J.W."/>
            <person name="Turgeon B.G."/>
            <person name="de Wit P.J.G.M."/>
            <person name="Zhong S."/>
            <person name="Goodwin S.B."/>
            <person name="Grigoriev I.V."/>
        </authorList>
    </citation>
    <scope>NUCLEOTIDE SEQUENCE [LARGE SCALE GENOMIC DNA]</scope>
    <source>
        <strain evidence="2 3">CIRAD86</strain>
    </source>
</reference>
<dbReference type="RefSeq" id="XP_007927467.1">
    <property type="nucleotide sequence ID" value="XM_007929276.1"/>
</dbReference>
<dbReference type="HOGENOM" id="CLU_2264888_0_0_1"/>
<dbReference type="AlphaFoldDB" id="M3ABM4"/>
<dbReference type="EMBL" id="KB446559">
    <property type="protein sequence ID" value="EME81981.1"/>
    <property type="molecule type" value="Genomic_DNA"/>
</dbReference>
<protein>
    <submittedName>
        <fullName evidence="2">Uncharacterized protein</fullName>
    </submittedName>
</protein>
<feature type="compositionally biased region" description="Basic and acidic residues" evidence="1">
    <location>
        <begin position="74"/>
        <end position="86"/>
    </location>
</feature>
<name>M3ABM4_PSEFD</name>
<gene>
    <name evidence="2" type="ORF">MYCFIDRAFT_175548</name>
</gene>
<dbReference type="VEuPathDB" id="FungiDB:MYCFIDRAFT_175548"/>
<dbReference type="Proteomes" id="UP000016932">
    <property type="component" value="Unassembled WGS sequence"/>
</dbReference>